<organism evidence="2">
    <name type="scientific">Grammatophora oceanica</name>
    <dbReference type="NCBI Taxonomy" id="210454"/>
    <lineage>
        <taxon>Eukaryota</taxon>
        <taxon>Sar</taxon>
        <taxon>Stramenopiles</taxon>
        <taxon>Ochrophyta</taxon>
        <taxon>Bacillariophyta</taxon>
        <taxon>Fragilariophyceae</taxon>
        <taxon>Fragilariophycidae</taxon>
        <taxon>Rhabdonematales</taxon>
        <taxon>Grammatophoraceae</taxon>
        <taxon>Grammatophora</taxon>
    </lineage>
</organism>
<protein>
    <submittedName>
        <fullName evidence="2">Uncharacterized protein</fullName>
    </submittedName>
</protein>
<feature type="region of interest" description="Disordered" evidence="1">
    <location>
        <begin position="125"/>
        <end position="171"/>
    </location>
</feature>
<gene>
    <name evidence="2" type="ORF">GOCE00092_LOCUS5062</name>
</gene>
<sequence>MDFGEAQRYEMNRDRAALFINIVVNDASAAVQQQVEESFMQGRVRLVPRAIKKRLAQNAGRVASDLVTPAKLVEKMGPKLEAEIPKILAEKGLTVHLNLVFREANFMVLALQVICVDVVKLSKTTKQKTHHSTRRSNNSNSVILENNNNNRSTNSRVHAGPNAALSADPSKKQKAIASVTAPQKPHTTLTNLFGWGMSLIGNQHRIYIEQELLPQILQRRIKSQMGDFMKGKFARKKLQADVIVKREEQQARFFYVKLREVQLDAASTKANRRLLPRWSCKNKKGVGVPPDYLSEAPTMNATL</sequence>
<evidence type="ECO:0000256" key="1">
    <source>
        <dbReference type="SAM" id="MobiDB-lite"/>
    </source>
</evidence>
<dbReference type="AlphaFoldDB" id="A0A7S1Y2M7"/>
<feature type="compositionally biased region" description="Low complexity" evidence="1">
    <location>
        <begin position="135"/>
        <end position="156"/>
    </location>
</feature>
<reference evidence="2" key="1">
    <citation type="submission" date="2021-01" db="EMBL/GenBank/DDBJ databases">
        <authorList>
            <person name="Corre E."/>
            <person name="Pelletier E."/>
            <person name="Niang G."/>
            <person name="Scheremetjew M."/>
            <person name="Finn R."/>
            <person name="Kale V."/>
            <person name="Holt S."/>
            <person name="Cochrane G."/>
            <person name="Meng A."/>
            <person name="Brown T."/>
            <person name="Cohen L."/>
        </authorList>
    </citation>
    <scope>NUCLEOTIDE SEQUENCE</scope>
    <source>
        <strain evidence="2">CCMP 410</strain>
    </source>
</reference>
<name>A0A7S1Y2M7_9STRA</name>
<accession>A0A7S1Y2M7</accession>
<dbReference type="EMBL" id="HBGK01009799">
    <property type="protein sequence ID" value="CAD9276154.1"/>
    <property type="molecule type" value="Transcribed_RNA"/>
</dbReference>
<proteinExistence type="predicted"/>
<evidence type="ECO:0000313" key="2">
    <source>
        <dbReference type="EMBL" id="CAD9276154.1"/>
    </source>
</evidence>
<feature type="compositionally biased region" description="Basic residues" evidence="1">
    <location>
        <begin position="125"/>
        <end position="134"/>
    </location>
</feature>